<evidence type="ECO:0000256" key="5">
    <source>
        <dbReference type="ARBA" id="ARBA00023163"/>
    </source>
</evidence>
<dbReference type="PANTHER" id="PTHR43133">
    <property type="entry name" value="RNA POLYMERASE ECF-TYPE SIGMA FACTO"/>
    <property type="match status" value="1"/>
</dbReference>
<dbReference type="PANTHER" id="PTHR43133:SF50">
    <property type="entry name" value="ECF RNA POLYMERASE SIGMA FACTOR SIGM"/>
    <property type="match status" value="1"/>
</dbReference>
<accession>A0ABQ4HSW5</accession>
<dbReference type="Pfam" id="PF08281">
    <property type="entry name" value="Sigma70_r4_2"/>
    <property type="match status" value="1"/>
</dbReference>
<dbReference type="InterPro" id="IPR014284">
    <property type="entry name" value="RNA_pol_sigma-70_dom"/>
</dbReference>
<keyword evidence="10" id="KW-1185">Reference proteome</keyword>
<dbReference type="SUPFAM" id="SSF88659">
    <property type="entry name" value="Sigma3 and sigma4 domains of RNA polymerase sigma factors"/>
    <property type="match status" value="1"/>
</dbReference>
<sequence>MEVRDAGRNQMGAASVDDTVSDLDLLRAHVAGDRDAFAELFRRHRDRLWAVALRTLGDREEAADALQDALLSAHRAAGRFRGDSAVTTWLHRIVVNACLDRIRRRQAHPTVPLPDGQHNPDDGPATGGVEPAAPVRDHDTAMVIRDALAALPLEQRAALVLVDVQGYPVAEVARILGVAEGTVKSRCARGRARLAVMLGHLRPGNGPTAGSSPNVPEVTGGNPQAPSGVRSGSGRSRPAARQQEEA</sequence>
<name>A0ABQ4HSW5_9ACTN</name>
<organism evidence="9 10">
    <name type="scientific">Micromonospora andamanensis</name>
    <dbReference type="NCBI Taxonomy" id="1287068"/>
    <lineage>
        <taxon>Bacteria</taxon>
        <taxon>Bacillati</taxon>
        <taxon>Actinomycetota</taxon>
        <taxon>Actinomycetes</taxon>
        <taxon>Micromonosporales</taxon>
        <taxon>Micromonosporaceae</taxon>
        <taxon>Micromonospora</taxon>
    </lineage>
</organism>
<feature type="domain" description="RNA polymerase sigma-70 region 2" evidence="7">
    <location>
        <begin position="40"/>
        <end position="106"/>
    </location>
</feature>
<dbReference type="EMBL" id="BOOZ01000007">
    <property type="protein sequence ID" value="GIJ08719.1"/>
    <property type="molecule type" value="Genomic_DNA"/>
</dbReference>
<comment type="caution">
    <text evidence="9">The sequence shown here is derived from an EMBL/GenBank/DDBJ whole genome shotgun (WGS) entry which is preliminary data.</text>
</comment>
<evidence type="ECO:0000259" key="7">
    <source>
        <dbReference type="Pfam" id="PF04542"/>
    </source>
</evidence>
<evidence type="ECO:0000259" key="8">
    <source>
        <dbReference type="Pfam" id="PF08281"/>
    </source>
</evidence>
<keyword evidence="3" id="KW-0731">Sigma factor</keyword>
<comment type="similarity">
    <text evidence="1">Belongs to the sigma-70 factor family. ECF subfamily.</text>
</comment>
<feature type="region of interest" description="Disordered" evidence="6">
    <location>
        <begin position="202"/>
        <end position="246"/>
    </location>
</feature>
<feature type="compositionally biased region" description="Low complexity" evidence="6">
    <location>
        <begin position="225"/>
        <end position="246"/>
    </location>
</feature>
<dbReference type="CDD" id="cd06171">
    <property type="entry name" value="Sigma70_r4"/>
    <property type="match status" value="1"/>
</dbReference>
<feature type="domain" description="RNA polymerase sigma factor 70 region 4 type 2" evidence="8">
    <location>
        <begin position="143"/>
        <end position="194"/>
    </location>
</feature>
<dbReference type="Gene3D" id="1.10.1740.10">
    <property type="match status" value="1"/>
</dbReference>
<evidence type="ECO:0000256" key="1">
    <source>
        <dbReference type="ARBA" id="ARBA00010641"/>
    </source>
</evidence>
<evidence type="ECO:0000313" key="9">
    <source>
        <dbReference type="EMBL" id="GIJ08719.1"/>
    </source>
</evidence>
<protein>
    <submittedName>
        <fullName evidence="9">RNA polymerase sigma factor SigM</fullName>
    </submittedName>
</protein>
<dbReference type="InterPro" id="IPR013249">
    <property type="entry name" value="RNA_pol_sigma70_r4_t2"/>
</dbReference>
<reference evidence="9 10" key="1">
    <citation type="submission" date="2021-01" db="EMBL/GenBank/DDBJ databases">
        <title>Whole genome shotgun sequence of Verrucosispora andamanensis NBRC 109075.</title>
        <authorList>
            <person name="Komaki H."/>
            <person name="Tamura T."/>
        </authorList>
    </citation>
    <scope>NUCLEOTIDE SEQUENCE [LARGE SCALE GENOMIC DNA]</scope>
    <source>
        <strain evidence="9 10">NBRC 109075</strain>
    </source>
</reference>
<evidence type="ECO:0000256" key="2">
    <source>
        <dbReference type="ARBA" id="ARBA00023015"/>
    </source>
</evidence>
<dbReference type="InterPro" id="IPR036388">
    <property type="entry name" value="WH-like_DNA-bd_sf"/>
</dbReference>
<dbReference type="Pfam" id="PF04542">
    <property type="entry name" value="Sigma70_r2"/>
    <property type="match status" value="1"/>
</dbReference>
<keyword evidence="2" id="KW-0805">Transcription regulation</keyword>
<proteinExistence type="inferred from homology"/>
<dbReference type="NCBIfam" id="NF007225">
    <property type="entry name" value="PRK09643.1"/>
    <property type="match status" value="1"/>
</dbReference>
<keyword evidence="4" id="KW-0238">DNA-binding</keyword>
<dbReference type="Proteomes" id="UP000647017">
    <property type="component" value="Unassembled WGS sequence"/>
</dbReference>
<evidence type="ECO:0000256" key="4">
    <source>
        <dbReference type="ARBA" id="ARBA00023125"/>
    </source>
</evidence>
<dbReference type="InterPro" id="IPR013324">
    <property type="entry name" value="RNA_pol_sigma_r3/r4-like"/>
</dbReference>
<gene>
    <name evidence="9" type="ORF">Van01_19330</name>
</gene>
<feature type="region of interest" description="Disordered" evidence="6">
    <location>
        <begin position="108"/>
        <end position="135"/>
    </location>
</feature>
<dbReference type="Gene3D" id="1.10.10.10">
    <property type="entry name" value="Winged helix-like DNA-binding domain superfamily/Winged helix DNA-binding domain"/>
    <property type="match status" value="1"/>
</dbReference>
<dbReference type="InterPro" id="IPR013325">
    <property type="entry name" value="RNA_pol_sigma_r2"/>
</dbReference>
<evidence type="ECO:0000313" key="10">
    <source>
        <dbReference type="Proteomes" id="UP000647017"/>
    </source>
</evidence>
<dbReference type="InterPro" id="IPR007627">
    <property type="entry name" value="RNA_pol_sigma70_r2"/>
</dbReference>
<keyword evidence="5" id="KW-0804">Transcription</keyword>
<dbReference type="InterPro" id="IPR039425">
    <property type="entry name" value="RNA_pol_sigma-70-like"/>
</dbReference>
<evidence type="ECO:0000256" key="3">
    <source>
        <dbReference type="ARBA" id="ARBA00023082"/>
    </source>
</evidence>
<evidence type="ECO:0000256" key="6">
    <source>
        <dbReference type="SAM" id="MobiDB-lite"/>
    </source>
</evidence>
<dbReference type="SUPFAM" id="SSF88946">
    <property type="entry name" value="Sigma2 domain of RNA polymerase sigma factors"/>
    <property type="match status" value="1"/>
</dbReference>
<dbReference type="NCBIfam" id="TIGR02937">
    <property type="entry name" value="sigma70-ECF"/>
    <property type="match status" value="1"/>
</dbReference>
<dbReference type="RefSeq" id="WP_239098964.1">
    <property type="nucleotide sequence ID" value="NZ_BOOZ01000007.1"/>
</dbReference>